<sequence length="87" mass="9489">ALFKFGCLPRMKKPVGQLYSVICEDPGLQTNSPCPGRELRPAGRRRKSGAGCALITWVPLEVAKVNRQRIATNDHSSSPPKSCCLHS</sequence>
<organism evidence="1 2">
    <name type="scientific">Chelonoidis abingdonii</name>
    <name type="common">Abingdon island giant tortoise</name>
    <name type="synonym">Testudo abingdonii</name>
    <dbReference type="NCBI Taxonomy" id="106734"/>
    <lineage>
        <taxon>Eukaryota</taxon>
        <taxon>Metazoa</taxon>
        <taxon>Chordata</taxon>
        <taxon>Craniata</taxon>
        <taxon>Vertebrata</taxon>
        <taxon>Euteleostomi</taxon>
        <taxon>Archelosauria</taxon>
        <taxon>Testudinata</taxon>
        <taxon>Testudines</taxon>
        <taxon>Cryptodira</taxon>
        <taxon>Durocryptodira</taxon>
        <taxon>Testudinoidea</taxon>
        <taxon>Testudinidae</taxon>
        <taxon>Chelonoidis</taxon>
    </lineage>
</organism>
<evidence type="ECO:0000313" key="1">
    <source>
        <dbReference type="Ensembl" id="ENSCABP00000026080.1"/>
    </source>
</evidence>
<dbReference type="AlphaFoldDB" id="A0A8C0J3C7"/>
<name>A0A8C0J3C7_CHEAB</name>
<reference evidence="1" key="2">
    <citation type="submission" date="2025-09" db="UniProtKB">
        <authorList>
            <consortium name="Ensembl"/>
        </authorList>
    </citation>
    <scope>IDENTIFICATION</scope>
</reference>
<accession>A0A8C0J3C7</accession>
<keyword evidence="2" id="KW-1185">Reference proteome</keyword>
<proteinExistence type="predicted"/>
<evidence type="ECO:0000313" key="2">
    <source>
        <dbReference type="Proteomes" id="UP000694404"/>
    </source>
</evidence>
<reference evidence="1" key="1">
    <citation type="submission" date="2025-08" db="UniProtKB">
        <authorList>
            <consortium name="Ensembl"/>
        </authorList>
    </citation>
    <scope>IDENTIFICATION</scope>
</reference>
<dbReference type="Ensembl" id="ENSCABT00000028565.1">
    <property type="protein sequence ID" value="ENSCABP00000026080.1"/>
    <property type="gene ID" value="ENSCABG00000019189.1"/>
</dbReference>
<dbReference type="Proteomes" id="UP000694404">
    <property type="component" value="Unplaced"/>
</dbReference>
<protein>
    <submittedName>
        <fullName evidence="1">Uncharacterized protein</fullName>
    </submittedName>
</protein>